<dbReference type="PANTHER" id="PTHR43434">
    <property type="entry name" value="PHOSPHOGLYCOLATE PHOSPHATASE"/>
    <property type="match status" value="1"/>
</dbReference>
<accession>A0ABT9A3U4</accession>
<dbReference type="InterPro" id="IPR023198">
    <property type="entry name" value="PGP-like_dom2"/>
</dbReference>
<dbReference type="InterPro" id="IPR041492">
    <property type="entry name" value="HAD_2"/>
</dbReference>
<dbReference type="RefSeq" id="WP_304562558.1">
    <property type="nucleotide sequence ID" value="NZ_JAUQSZ010000013.1"/>
</dbReference>
<evidence type="ECO:0000313" key="1">
    <source>
        <dbReference type="EMBL" id="MDO7844097.1"/>
    </source>
</evidence>
<dbReference type="SFLD" id="SFLDS00003">
    <property type="entry name" value="Haloacid_Dehalogenase"/>
    <property type="match status" value="1"/>
</dbReference>
<dbReference type="PANTHER" id="PTHR43434:SF13">
    <property type="entry name" value="PHOSPHOGLYCOLATE PHOSPHATASE"/>
    <property type="match status" value="1"/>
</dbReference>
<dbReference type="Gene3D" id="1.10.150.240">
    <property type="entry name" value="Putative phosphatase, domain 2"/>
    <property type="match status" value="1"/>
</dbReference>
<protein>
    <submittedName>
        <fullName evidence="1">HAD hydrolase-like protein</fullName>
    </submittedName>
</protein>
<dbReference type="InterPro" id="IPR036412">
    <property type="entry name" value="HAD-like_sf"/>
</dbReference>
<dbReference type="InterPro" id="IPR023214">
    <property type="entry name" value="HAD_sf"/>
</dbReference>
<keyword evidence="2" id="KW-1185">Reference proteome</keyword>
<dbReference type="SUPFAM" id="SSF56784">
    <property type="entry name" value="HAD-like"/>
    <property type="match status" value="1"/>
</dbReference>
<evidence type="ECO:0000313" key="2">
    <source>
        <dbReference type="Proteomes" id="UP001176468"/>
    </source>
</evidence>
<dbReference type="Proteomes" id="UP001176468">
    <property type="component" value="Unassembled WGS sequence"/>
</dbReference>
<dbReference type="InterPro" id="IPR050155">
    <property type="entry name" value="HAD-like_hydrolase_sf"/>
</dbReference>
<dbReference type="EMBL" id="JAUQSZ010000013">
    <property type="protein sequence ID" value="MDO7844097.1"/>
    <property type="molecule type" value="Genomic_DNA"/>
</dbReference>
<reference evidence="1" key="1">
    <citation type="submission" date="2023-07" db="EMBL/GenBank/DDBJ databases">
        <authorList>
            <person name="Kim M.K."/>
        </authorList>
    </citation>
    <scope>NUCLEOTIDE SEQUENCE</scope>
    <source>
        <strain evidence="1">CA1-15</strain>
    </source>
</reference>
<dbReference type="Gene3D" id="3.40.50.1000">
    <property type="entry name" value="HAD superfamily/HAD-like"/>
    <property type="match status" value="1"/>
</dbReference>
<sequence length="221" mass="24459">MTVQAAIDAPRYQLAIFDFDGTLADSGDWFLSIADHLADRFNFRRVPPEDIDALRGRTTREVIRHLGISRWKLPRIGRYVHALLATQVDRIKLFDGVIDLVTELREAGVRIAVVTSNAENNARAVLGPLADHVEMFECGASLFGKAPRYRKVLRKTGVPRDAVISIGDETRDISAARKVGIAAGAVLWGYANRVALSNCAPDIMFERPEEVRDHVLGVAVE</sequence>
<name>A0ABT9A3U4_9SPHN</name>
<comment type="caution">
    <text evidence="1">The sequence shown here is derived from an EMBL/GenBank/DDBJ whole genome shotgun (WGS) entry which is preliminary data.</text>
</comment>
<proteinExistence type="predicted"/>
<gene>
    <name evidence="1" type="ORF">Q5H94_17350</name>
</gene>
<organism evidence="1 2">
    <name type="scientific">Sphingomonas immobilis</name>
    <dbReference type="NCBI Taxonomy" id="3063997"/>
    <lineage>
        <taxon>Bacteria</taxon>
        <taxon>Pseudomonadati</taxon>
        <taxon>Pseudomonadota</taxon>
        <taxon>Alphaproteobacteria</taxon>
        <taxon>Sphingomonadales</taxon>
        <taxon>Sphingomonadaceae</taxon>
        <taxon>Sphingomonas</taxon>
    </lineage>
</organism>
<dbReference type="SFLD" id="SFLDG01129">
    <property type="entry name" value="C1.5:_HAD__Beta-PGM__Phosphata"/>
    <property type="match status" value="1"/>
</dbReference>
<dbReference type="Pfam" id="PF13419">
    <property type="entry name" value="HAD_2"/>
    <property type="match status" value="1"/>
</dbReference>